<proteinExistence type="predicted"/>
<protein>
    <recommendedName>
        <fullName evidence="2">GGDEF domain-containing protein</fullName>
    </recommendedName>
</protein>
<name>A0A917PMC2_9DEIO</name>
<dbReference type="PANTHER" id="PTHR45138:SF24">
    <property type="entry name" value="DIGUANYLATE CYCLASE DGCC-RELATED"/>
    <property type="match status" value="1"/>
</dbReference>
<evidence type="ECO:0000259" key="2">
    <source>
        <dbReference type="PROSITE" id="PS50887"/>
    </source>
</evidence>
<dbReference type="GO" id="GO:0043709">
    <property type="term" value="P:cell adhesion involved in single-species biofilm formation"/>
    <property type="evidence" value="ECO:0007669"/>
    <property type="project" value="TreeGrafter"/>
</dbReference>
<comment type="caution">
    <text evidence="3">The sequence shown here is derived from an EMBL/GenBank/DDBJ whole genome shotgun (WGS) entry which is preliminary data.</text>
</comment>
<dbReference type="GO" id="GO:1902201">
    <property type="term" value="P:negative regulation of bacterial-type flagellum-dependent cell motility"/>
    <property type="evidence" value="ECO:0007669"/>
    <property type="project" value="TreeGrafter"/>
</dbReference>
<dbReference type="FunFam" id="3.30.70.270:FF:000001">
    <property type="entry name" value="Diguanylate cyclase domain protein"/>
    <property type="match status" value="1"/>
</dbReference>
<dbReference type="SUPFAM" id="SSF55073">
    <property type="entry name" value="Nucleotide cyclase"/>
    <property type="match status" value="1"/>
</dbReference>
<reference evidence="3" key="2">
    <citation type="submission" date="2020-09" db="EMBL/GenBank/DDBJ databases">
        <authorList>
            <person name="Sun Q."/>
            <person name="Ohkuma M."/>
        </authorList>
    </citation>
    <scope>NUCLEOTIDE SEQUENCE</scope>
    <source>
        <strain evidence="3">JCM 14371</strain>
    </source>
</reference>
<feature type="transmembrane region" description="Helical" evidence="1">
    <location>
        <begin position="82"/>
        <end position="99"/>
    </location>
</feature>
<dbReference type="Pfam" id="PF00990">
    <property type="entry name" value="GGDEF"/>
    <property type="match status" value="1"/>
</dbReference>
<feature type="domain" description="GGDEF" evidence="2">
    <location>
        <begin position="221"/>
        <end position="355"/>
    </location>
</feature>
<dbReference type="PROSITE" id="PS50887">
    <property type="entry name" value="GGDEF"/>
    <property type="match status" value="1"/>
</dbReference>
<organism evidence="3 4">
    <name type="scientific">Deinococcus aquiradiocola</name>
    <dbReference type="NCBI Taxonomy" id="393059"/>
    <lineage>
        <taxon>Bacteria</taxon>
        <taxon>Thermotogati</taxon>
        <taxon>Deinococcota</taxon>
        <taxon>Deinococci</taxon>
        <taxon>Deinococcales</taxon>
        <taxon>Deinococcaceae</taxon>
        <taxon>Deinococcus</taxon>
    </lineage>
</organism>
<dbReference type="GO" id="GO:0052621">
    <property type="term" value="F:diguanylate cyclase activity"/>
    <property type="evidence" value="ECO:0007669"/>
    <property type="project" value="TreeGrafter"/>
</dbReference>
<keyword evidence="1" id="KW-0472">Membrane</keyword>
<dbReference type="AlphaFoldDB" id="A0A917PMC2"/>
<evidence type="ECO:0000313" key="3">
    <source>
        <dbReference type="EMBL" id="GGJ83703.1"/>
    </source>
</evidence>
<dbReference type="GO" id="GO:0005886">
    <property type="term" value="C:plasma membrane"/>
    <property type="evidence" value="ECO:0007669"/>
    <property type="project" value="TreeGrafter"/>
</dbReference>
<feature type="transmembrane region" description="Helical" evidence="1">
    <location>
        <begin position="24"/>
        <end position="43"/>
    </location>
</feature>
<dbReference type="EMBL" id="BMOE01000012">
    <property type="protein sequence ID" value="GGJ83703.1"/>
    <property type="molecule type" value="Genomic_DNA"/>
</dbReference>
<reference evidence="3" key="1">
    <citation type="journal article" date="2014" name="Int. J. Syst. Evol. Microbiol.">
        <title>Complete genome sequence of Corynebacterium casei LMG S-19264T (=DSM 44701T), isolated from a smear-ripened cheese.</title>
        <authorList>
            <consortium name="US DOE Joint Genome Institute (JGI-PGF)"/>
            <person name="Walter F."/>
            <person name="Albersmeier A."/>
            <person name="Kalinowski J."/>
            <person name="Ruckert C."/>
        </authorList>
    </citation>
    <scope>NUCLEOTIDE SEQUENCE</scope>
    <source>
        <strain evidence="3">JCM 14371</strain>
    </source>
</reference>
<dbReference type="InterPro" id="IPR000160">
    <property type="entry name" value="GGDEF_dom"/>
</dbReference>
<keyword evidence="1" id="KW-1133">Transmembrane helix</keyword>
<sequence length="365" mass="39700">MLGAGRFVPGTPDSPETTRVKVRGYSFALLAATPGLLLILRLLVEKGAYLYAALHGTVILGAVLLFPFVILRPSRMVQAERYFAALLVVSAAGFLSMYARHPQQIIGFELLGSILLFIVAGLLLVLPPRWSLSVSLVLLLVYRLEVAHLSGQDTAGLTLSQWVNTGMFALLMVGVVMRETLAQQAERVHLLQEMALRDVLTGLLNRRGFEEAVQALRVDGRGGTLMVLDIDHFKPINDTFGHVEGDRLLEELAGVLQEQADLGDALAGPGVCGRWGGEEFVLYIPQPDPRQGLLTAERVRAEVQARTALRRPVTVSVGVSAWWPDEKLRHAFLRADEAMYAAKRAGRNRVSLAPDGAALRVSAGG</sequence>
<evidence type="ECO:0000256" key="1">
    <source>
        <dbReference type="SAM" id="Phobius"/>
    </source>
</evidence>
<accession>A0A917PMC2</accession>
<feature type="transmembrane region" description="Helical" evidence="1">
    <location>
        <begin position="105"/>
        <end position="125"/>
    </location>
</feature>
<dbReference type="Proteomes" id="UP000635726">
    <property type="component" value="Unassembled WGS sequence"/>
</dbReference>
<dbReference type="PANTHER" id="PTHR45138">
    <property type="entry name" value="REGULATORY COMPONENTS OF SENSORY TRANSDUCTION SYSTEM"/>
    <property type="match status" value="1"/>
</dbReference>
<dbReference type="InterPro" id="IPR043128">
    <property type="entry name" value="Rev_trsase/Diguanyl_cyclase"/>
</dbReference>
<dbReference type="NCBIfam" id="TIGR00254">
    <property type="entry name" value="GGDEF"/>
    <property type="match status" value="1"/>
</dbReference>
<dbReference type="Gene3D" id="3.30.70.270">
    <property type="match status" value="1"/>
</dbReference>
<feature type="transmembrane region" description="Helical" evidence="1">
    <location>
        <begin position="49"/>
        <end position="70"/>
    </location>
</feature>
<keyword evidence="1" id="KW-0812">Transmembrane</keyword>
<dbReference type="CDD" id="cd01949">
    <property type="entry name" value="GGDEF"/>
    <property type="match status" value="1"/>
</dbReference>
<feature type="transmembrane region" description="Helical" evidence="1">
    <location>
        <begin position="162"/>
        <end position="181"/>
    </location>
</feature>
<evidence type="ECO:0000313" key="4">
    <source>
        <dbReference type="Proteomes" id="UP000635726"/>
    </source>
</evidence>
<dbReference type="SMART" id="SM00267">
    <property type="entry name" value="GGDEF"/>
    <property type="match status" value="1"/>
</dbReference>
<dbReference type="InterPro" id="IPR050469">
    <property type="entry name" value="Diguanylate_Cyclase"/>
</dbReference>
<keyword evidence="4" id="KW-1185">Reference proteome</keyword>
<dbReference type="InterPro" id="IPR029787">
    <property type="entry name" value="Nucleotide_cyclase"/>
</dbReference>
<gene>
    <name evidence="3" type="ORF">GCM10008939_29410</name>
</gene>